<dbReference type="GO" id="GO:0000120">
    <property type="term" value="C:RNA polymerase I transcription regulator complex"/>
    <property type="evidence" value="ECO:0007669"/>
    <property type="project" value="InterPro"/>
</dbReference>
<dbReference type="SUPFAM" id="SSF50952">
    <property type="entry name" value="Soluble quinoprotein glucose dehydrogenase"/>
    <property type="match status" value="1"/>
</dbReference>
<evidence type="ECO:0000313" key="3">
    <source>
        <dbReference type="Ensembl" id="ENSPCLP00000001851.1"/>
    </source>
</evidence>
<reference evidence="3" key="2">
    <citation type="submission" date="2025-09" db="UniProtKB">
        <authorList>
            <consortium name="Ensembl"/>
        </authorList>
    </citation>
    <scope>IDENTIFICATION</scope>
</reference>
<dbReference type="InterPro" id="IPR011042">
    <property type="entry name" value="6-blade_b-propeller_TolB-like"/>
</dbReference>
<sequence length="1114" mass="127352">MDALQVGSALQPALHLPFLPRHLYRAASSNERRLNFWRSKELCLNYIQDALLRKQWKRAAEFLTSYIESLEKDFSTEYMGPSEIIWRVGTEILCNHSPSNVREFNSFIEQMKTLGVKRYLKVCLEHAFHLLCNGRIDEAYQNLSLAESWRFGERTVTQDKEMKLIQAYRGLLDYYSWSNKKNILLEYEKDGFEDMSVEQEMHGFFRKAAVNLKEIIKIPGVWDLFVKSYVDLLEFYGDHQEAREVLTDYAYNSKFPANPNAHVYLYQFLKRHGAPKKSLISALKILHDIVPSHELMIDFNTMLQKSKKRKRRRLGLEVIFAVLDYAGWKKNVKAWSCLARQVKQIVISEKHLDWIKQEWNSRKDWWPAFHFSRYLAKSNWQENERLSYEKALVAGVLLGKGSLLGHPQCLDYGPPFQPPFHLEFCSAYENFGCCDQERDNSIAAKYHEILDYIDPRGHKLCGTYIKDILCQECSPYAAHLYDAENPRTPLRNLPGLCFDYCSEFHFNCHSAISLLTSDKHIQECCETNKTHFCNLLRLHDEDYCFPNVLRNTALNRNLGSVAEDRRGCLQLCLTEVANGLRNPVLMLHANDHTHRMFVAEQVGVIWVYLPDGSRLEEPFLDIKSIVLATPWIGDERGFLGMAFHPNYKNNGKFYIYYSYMDKKQVEKIRISELKVLTSDANKADPHSERNLLELEEPAANHNGGQLLFGVDGYLYLFIGDGGKAGDPFGQFGNAQNKSVLLGKVLRIDVDGRSPDGKPYRIPPDNPFVSDLKARPEVYAYGVRNMWRCAVDRGDPVTKKGRGRIFCGDVGQNRFEEVDIIVKGGNYGWRAKEGFECYDTKLCRNSSLDDILPIFAYGRNVGKSVTGGYVYRGCESPNLNGLYIFGDFMNGRLMALREDEKTNRWKKQDICIGSTKACAFPGMIRSYSKFIISFAEDEAGELYFMSTSYPSAYAPHGSLYKFVDPARRAPPGKCKYKPVTVKIKSKRIAFVPRAKTVLEFLNEPSPTNPPKRSSIPPGATPTAPSKKSKKVASSKIKASTVKPAQSNKKTLKTKAGAEHHKPKQKQQKVARVPRTTLAPSLPKRKSSQLTGAKKLPPKKAAQAKGKLGRRRKERR</sequence>
<dbReference type="PANTHER" id="PTHR19328:SF54">
    <property type="entry name" value="HHIP-LIKE PROTEIN 2"/>
    <property type="match status" value="1"/>
</dbReference>
<dbReference type="GeneID" id="116230783"/>
<protein>
    <submittedName>
        <fullName evidence="3">HHIP like 2</fullName>
    </submittedName>
</protein>
<dbReference type="GO" id="GO:0006360">
    <property type="term" value="P:transcription by RNA polymerase I"/>
    <property type="evidence" value="ECO:0007669"/>
    <property type="project" value="InterPro"/>
</dbReference>
<dbReference type="Gene3D" id="2.120.10.30">
    <property type="entry name" value="TolB, C-terminal domain"/>
    <property type="match status" value="1"/>
</dbReference>
<gene>
    <name evidence="3" type="primary">LOC116230783</name>
</gene>
<dbReference type="Ensembl" id="ENSPCLT00000002506.1">
    <property type="protein sequence ID" value="ENSPCLP00000001851.1"/>
    <property type="gene ID" value="ENSPCLG00000001551.1"/>
</dbReference>
<feature type="compositionally biased region" description="Low complexity" evidence="1">
    <location>
        <begin position="1032"/>
        <end position="1041"/>
    </location>
</feature>
<dbReference type="Pfam" id="PF07995">
    <property type="entry name" value="GSDH"/>
    <property type="match status" value="1"/>
</dbReference>
<dbReference type="Pfam" id="PF14929">
    <property type="entry name" value="TAF1_subA"/>
    <property type="match status" value="1"/>
</dbReference>
<dbReference type="AlphaFoldDB" id="A0A669PJI8"/>
<evidence type="ECO:0000313" key="4">
    <source>
        <dbReference type="Proteomes" id="UP000472261"/>
    </source>
</evidence>
<evidence type="ECO:0000259" key="2">
    <source>
        <dbReference type="Pfam" id="PF07995"/>
    </source>
</evidence>
<dbReference type="PANTHER" id="PTHR19328">
    <property type="entry name" value="HEDGEHOG-INTERACTING PROTEIN"/>
    <property type="match status" value="1"/>
</dbReference>
<evidence type="ECO:0000256" key="1">
    <source>
        <dbReference type="SAM" id="MobiDB-lite"/>
    </source>
</evidence>
<dbReference type="InterPro" id="IPR012938">
    <property type="entry name" value="Glc/Sorbosone_DH"/>
</dbReference>
<feature type="region of interest" description="Disordered" evidence="1">
    <location>
        <begin position="1000"/>
        <end position="1114"/>
    </location>
</feature>
<organism evidence="3 4">
    <name type="scientific">Phasianus colchicus</name>
    <name type="common">Common pheasant</name>
    <dbReference type="NCBI Taxonomy" id="9054"/>
    <lineage>
        <taxon>Eukaryota</taxon>
        <taxon>Metazoa</taxon>
        <taxon>Chordata</taxon>
        <taxon>Craniata</taxon>
        <taxon>Vertebrata</taxon>
        <taxon>Euteleostomi</taxon>
        <taxon>Archelosauria</taxon>
        <taxon>Archosauria</taxon>
        <taxon>Dinosauria</taxon>
        <taxon>Saurischia</taxon>
        <taxon>Theropoda</taxon>
        <taxon>Coelurosauria</taxon>
        <taxon>Aves</taxon>
        <taxon>Neognathae</taxon>
        <taxon>Galloanserae</taxon>
        <taxon>Galliformes</taxon>
        <taxon>Phasianidae</taxon>
        <taxon>Phasianinae</taxon>
        <taxon>Phasianus</taxon>
    </lineage>
</organism>
<name>A0A669PJI8_PHACC</name>
<keyword evidence="4" id="KW-1185">Reference proteome</keyword>
<feature type="compositionally biased region" description="Basic residues" evidence="1">
    <location>
        <begin position="1105"/>
        <end position="1114"/>
    </location>
</feature>
<feature type="domain" description="Glucose/Sorbosone dehydrogenase" evidence="2">
    <location>
        <begin position="581"/>
        <end position="908"/>
    </location>
</feature>
<dbReference type="Proteomes" id="UP000472261">
    <property type="component" value="Unplaced"/>
</dbReference>
<dbReference type="RefSeq" id="XP_031452016.1">
    <property type="nucleotide sequence ID" value="XM_031596156.1"/>
</dbReference>
<feature type="compositionally biased region" description="Low complexity" evidence="1">
    <location>
        <begin position="1090"/>
        <end position="1104"/>
    </location>
</feature>
<reference evidence="3" key="1">
    <citation type="submission" date="2025-08" db="UniProtKB">
        <authorList>
            <consortium name="Ensembl"/>
        </authorList>
    </citation>
    <scope>IDENTIFICATION</scope>
</reference>
<accession>A0A669PJI8</accession>
<dbReference type="InterPro" id="IPR011041">
    <property type="entry name" value="Quinoprot_gluc/sorb_DH_b-prop"/>
</dbReference>
<dbReference type="InterPro" id="IPR039495">
    <property type="entry name" value="TAF1A"/>
</dbReference>
<proteinExistence type="predicted"/>